<dbReference type="InterPro" id="IPR010985">
    <property type="entry name" value="Ribbon_hlx_hlx"/>
</dbReference>
<proteinExistence type="predicted"/>
<dbReference type="Gene3D" id="1.10.1220.10">
    <property type="entry name" value="Met repressor-like"/>
    <property type="match status" value="1"/>
</dbReference>
<reference evidence="2 3" key="1">
    <citation type="submission" date="2018-03" db="EMBL/GenBank/DDBJ databases">
        <title>The draft genome of Mesorhizobium soli JCM 19897.</title>
        <authorList>
            <person name="Li L."/>
            <person name="Liu L."/>
            <person name="Liang L."/>
            <person name="Wang T."/>
            <person name="Zhang X."/>
        </authorList>
    </citation>
    <scope>NUCLEOTIDE SEQUENCE [LARGE SCALE GENOMIC DNA]</scope>
    <source>
        <strain evidence="2 3">JCM 19897</strain>
    </source>
</reference>
<keyword evidence="3" id="KW-1185">Reference proteome</keyword>
<evidence type="ECO:0000259" key="1">
    <source>
        <dbReference type="Pfam" id="PF22513"/>
    </source>
</evidence>
<evidence type="ECO:0000313" key="2">
    <source>
        <dbReference type="EMBL" id="PSJ52619.1"/>
    </source>
</evidence>
<dbReference type="AlphaFoldDB" id="A0A2P7RQY5"/>
<organism evidence="2 3">
    <name type="scientific">Pseudaminobacter soli</name>
    <name type="common">ex Li et al. 2025</name>
    <dbReference type="NCBI Taxonomy" id="1295366"/>
    <lineage>
        <taxon>Bacteria</taxon>
        <taxon>Pseudomonadati</taxon>
        <taxon>Pseudomonadota</taxon>
        <taxon>Alphaproteobacteria</taxon>
        <taxon>Hyphomicrobiales</taxon>
        <taxon>Phyllobacteriaceae</taxon>
        <taxon>Pseudaminobacter</taxon>
    </lineage>
</organism>
<dbReference type="SUPFAM" id="SSF47598">
    <property type="entry name" value="Ribbon-helix-helix"/>
    <property type="match status" value="1"/>
</dbReference>
<dbReference type="OrthoDB" id="2389872at2"/>
<dbReference type="Pfam" id="PF22513">
    <property type="entry name" value="FitA-like_RHH"/>
    <property type="match status" value="1"/>
</dbReference>
<dbReference type="EMBL" id="PXYL01000033">
    <property type="protein sequence ID" value="PSJ52619.1"/>
    <property type="molecule type" value="Genomic_DNA"/>
</dbReference>
<comment type="caution">
    <text evidence="2">The sequence shown here is derived from an EMBL/GenBank/DDBJ whole genome shotgun (WGS) entry which is preliminary data.</text>
</comment>
<dbReference type="InterPro" id="IPR053853">
    <property type="entry name" value="FitA-like_RHH"/>
</dbReference>
<dbReference type="Proteomes" id="UP000240653">
    <property type="component" value="Unassembled WGS sequence"/>
</dbReference>
<evidence type="ECO:0000313" key="3">
    <source>
        <dbReference type="Proteomes" id="UP000240653"/>
    </source>
</evidence>
<dbReference type="GO" id="GO:0006355">
    <property type="term" value="P:regulation of DNA-templated transcription"/>
    <property type="evidence" value="ECO:0007669"/>
    <property type="project" value="InterPro"/>
</dbReference>
<feature type="domain" description="Antitoxin FitA-like ribbon-helix-helix" evidence="1">
    <location>
        <begin position="3"/>
        <end position="38"/>
    </location>
</feature>
<accession>A0A2P7RQY5</accession>
<name>A0A2P7RQY5_9HYPH</name>
<dbReference type="InterPro" id="IPR013321">
    <property type="entry name" value="Arc_rbn_hlx_hlx"/>
</dbReference>
<gene>
    <name evidence="2" type="ORF">C7I85_28710</name>
</gene>
<protein>
    <recommendedName>
        <fullName evidence="1">Antitoxin FitA-like ribbon-helix-helix domain-containing protein</fullName>
    </recommendedName>
</protein>
<sequence>MGTLTIRNLDEPTKRKLRVRAAAHGISAEQEVRQILAEGVGLGDRLAVTGARLTVEEILEFGRRLPKVDFDQKLISDDLWSFVEKD</sequence>
<dbReference type="RefSeq" id="WP_106727415.1">
    <property type="nucleotide sequence ID" value="NZ_PXYL01000033.1"/>
</dbReference>